<feature type="compositionally biased region" description="Gly residues" evidence="1">
    <location>
        <begin position="143"/>
        <end position="152"/>
    </location>
</feature>
<name>A0A5J5K7D6_9ACTN</name>
<evidence type="ECO:0000256" key="1">
    <source>
        <dbReference type="SAM" id="MobiDB-lite"/>
    </source>
</evidence>
<feature type="compositionally biased region" description="Low complexity" evidence="1">
    <location>
        <begin position="153"/>
        <end position="180"/>
    </location>
</feature>
<organism evidence="2 3">
    <name type="scientific">Microbispora cellulosiformans</name>
    <dbReference type="NCBI Taxonomy" id="2614688"/>
    <lineage>
        <taxon>Bacteria</taxon>
        <taxon>Bacillati</taxon>
        <taxon>Actinomycetota</taxon>
        <taxon>Actinomycetes</taxon>
        <taxon>Streptosporangiales</taxon>
        <taxon>Streptosporangiaceae</taxon>
        <taxon>Microbispora</taxon>
    </lineage>
</organism>
<evidence type="ECO:0000313" key="2">
    <source>
        <dbReference type="EMBL" id="KAA9379604.1"/>
    </source>
</evidence>
<feature type="region of interest" description="Disordered" evidence="1">
    <location>
        <begin position="143"/>
        <end position="180"/>
    </location>
</feature>
<dbReference type="EMBL" id="VYTZ01000003">
    <property type="protein sequence ID" value="KAA9379604.1"/>
    <property type="molecule type" value="Genomic_DNA"/>
</dbReference>
<dbReference type="Proteomes" id="UP000327011">
    <property type="component" value="Unassembled WGS sequence"/>
</dbReference>
<gene>
    <name evidence="2" type="ORF">F5972_08080</name>
</gene>
<evidence type="ECO:0000313" key="3">
    <source>
        <dbReference type="Proteomes" id="UP000327011"/>
    </source>
</evidence>
<comment type="caution">
    <text evidence="2">The sequence shown here is derived from an EMBL/GenBank/DDBJ whole genome shotgun (WGS) entry which is preliminary data.</text>
</comment>
<accession>A0A5J5K7D6</accession>
<dbReference type="RefSeq" id="WP_150932770.1">
    <property type="nucleotide sequence ID" value="NZ_VYTZ01000003.1"/>
</dbReference>
<proteinExistence type="predicted"/>
<reference evidence="2 3" key="1">
    <citation type="submission" date="2019-09" db="EMBL/GenBank/DDBJ databases">
        <title>Screening of Novel Bioactive Compounds from Soil-Associated.</title>
        <authorList>
            <person name="Gong X."/>
        </authorList>
    </citation>
    <scope>NUCLEOTIDE SEQUENCE [LARGE SCALE GENOMIC DNA]</scope>
    <source>
        <strain evidence="2 3">Gxj-6</strain>
    </source>
</reference>
<protein>
    <submittedName>
        <fullName evidence="2">Uncharacterized protein</fullName>
    </submittedName>
</protein>
<sequence length="180" mass="19075">MARQKFALNTEPHVAEIGDDIELLFKPEVTGEEFLAAHERLQQAQAQLTDGDGQDRSVAEQARVANLAVKLFLAGFMLPKSALVFARWEVRDPTGQVVLSTGDPGEAERHAAKVDGAQVADVGMALPDRVLLALTNWVTEVYGGGRPTGLSGGSATASPPSGRRSTGSSRSRVSTPARGR</sequence>
<keyword evidence="3" id="KW-1185">Reference proteome</keyword>
<dbReference type="AlphaFoldDB" id="A0A5J5K7D6"/>